<evidence type="ECO:0000256" key="3">
    <source>
        <dbReference type="ARBA" id="ARBA00022691"/>
    </source>
</evidence>
<dbReference type="InterPro" id="IPR012837">
    <property type="entry name" value="NrdG"/>
</dbReference>
<dbReference type="InterPro" id="IPR007197">
    <property type="entry name" value="rSAM"/>
</dbReference>
<dbReference type="CDD" id="cd01335">
    <property type="entry name" value="Radical_SAM"/>
    <property type="match status" value="1"/>
</dbReference>
<proteinExistence type="inferred from homology"/>
<dbReference type="GO" id="GO:0004748">
    <property type="term" value="F:ribonucleoside-diphosphate reductase activity, thioredoxin disulfide as acceptor"/>
    <property type="evidence" value="ECO:0007669"/>
    <property type="project" value="TreeGrafter"/>
</dbReference>
<keyword evidence="4" id="KW-0479">Metal-binding</keyword>
<comment type="function">
    <text evidence="7">Activation of anaerobic ribonucleoside-triphosphate reductase under anaerobic conditions by generation of an organic free radical, using S-adenosylmethionine and reduced flavodoxin as cosubstrates to produce 5'-deoxy-adenosine.</text>
</comment>
<keyword evidence="2" id="KW-0004">4Fe-4S</keyword>
<dbReference type="EC" id="1.97.1.-" evidence="7"/>
<evidence type="ECO:0000256" key="1">
    <source>
        <dbReference type="ARBA" id="ARBA00001966"/>
    </source>
</evidence>
<dbReference type="SFLD" id="SFLDF00299">
    <property type="entry name" value="anaerobic_ribonucleoside-triph"/>
    <property type="match status" value="1"/>
</dbReference>
<dbReference type="GO" id="GO:0046872">
    <property type="term" value="F:metal ion binding"/>
    <property type="evidence" value="ECO:0007669"/>
    <property type="project" value="UniProtKB-KW"/>
</dbReference>
<comment type="caution">
    <text evidence="8">The sequence shown here is derived from an EMBL/GenBank/DDBJ whole genome shotgun (WGS) entry which is preliminary data.</text>
</comment>
<name>A0A943EIS5_9FIRM</name>
<keyword evidence="3" id="KW-0949">S-adenosyl-L-methionine</keyword>
<evidence type="ECO:0000256" key="4">
    <source>
        <dbReference type="ARBA" id="ARBA00022723"/>
    </source>
</evidence>
<keyword evidence="7" id="KW-0560">Oxidoreductase</keyword>
<evidence type="ECO:0000313" key="8">
    <source>
        <dbReference type="EMBL" id="MBS5587344.1"/>
    </source>
</evidence>
<dbReference type="Proteomes" id="UP000751224">
    <property type="component" value="Unassembled WGS sequence"/>
</dbReference>
<reference evidence="8" key="1">
    <citation type="submission" date="2021-02" db="EMBL/GenBank/DDBJ databases">
        <title>Infant gut strain persistence is associated with maternal origin, phylogeny, and functional potential including surface adhesion and iron acquisition.</title>
        <authorList>
            <person name="Lou Y.C."/>
        </authorList>
    </citation>
    <scope>NUCLEOTIDE SEQUENCE</scope>
    <source>
        <strain evidence="8">L3_108_000G1_dasL3_108_000G1_metabat.metabat.11</strain>
    </source>
</reference>
<dbReference type="SFLD" id="SFLDG01066">
    <property type="entry name" value="organic_radical-activating_enz"/>
    <property type="match status" value="1"/>
</dbReference>
<dbReference type="GO" id="GO:0043365">
    <property type="term" value="F:[formate-C-acetyltransferase]-activating enzyme activity"/>
    <property type="evidence" value="ECO:0007669"/>
    <property type="project" value="InterPro"/>
</dbReference>
<comment type="similarity">
    <text evidence="7">Belongs to the organic radical-activating enzymes family.</text>
</comment>
<dbReference type="PIRSF" id="PIRSF000368">
    <property type="entry name" value="NrdG"/>
    <property type="match status" value="1"/>
</dbReference>
<dbReference type="InterPro" id="IPR034457">
    <property type="entry name" value="Organic_radical-activating"/>
</dbReference>
<dbReference type="PANTHER" id="PTHR30352">
    <property type="entry name" value="PYRUVATE FORMATE-LYASE-ACTIVATING ENZYME"/>
    <property type="match status" value="1"/>
</dbReference>
<dbReference type="InterPro" id="IPR058240">
    <property type="entry name" value="rSAM_sf"/>
</dbReference>
<sequence length="170" mass="19781">MRYAQIRKTDIANGEGIRVSLYVQGCHRHCFNCFNQETWDFCGGEEFGADIEDVLIDLINRPHISGLTILGGEPLELENRNDVFKLLKRVKECCKDKTIWLYSAFLYEDIKKFDVDILSYVDVLVDGPFVDELKDRKLRFRGSSNQRIIDVKNSLKNDTIVLFADSRFYK</sequence>
<evidence type="ECO:0000256" key="7">
    <source>
        <dbReference type="PIRNR" id="PIRNR000368"/>
    </source>
</evidence>
<dbReference type="NCBIfam" id="TIGR02491">
    <property type="entry name" value="NrdG"/>
    <property type="match status" value="1"/>
</dbReference>
<dbReference type="PANTHER" id="PTHR30352:SF2">
    <property type="entry name" value="ANAEROBIC RIBONUCLEOSIDE-TRIPHOSPHATE REDUCTASE-ACTIVATING PROTEIN"/>
    <property type="match status" value="1"/>
</dbReference>
<keyword evidence="6" id="KW-0411">Iron-sulfur</keyword>
<gene>
    <name evidence="8" type="primary">nrdG</name>
    <name evidence="8" type="ORF">KHX14_00805</name>
</gene>
<dbReference type="Pfam" id="PF13353">
    <property type="entry name" value="Fer4_12"/>
    <property type="match status" value="1"/>
</dbReference>
<dbReference type="SFLD" id="SFLDS00029">
    <property type="entry name" value="Radical_SAM"/>
    <property type="match status" value="1"/>
</dbReference>
<evidence type="ECO:0000256" key="2">
    <source>
        <dbReference type="ARBA" id="ARBA00022485"/>
    </source>
</evidence>
<dbReference type="AlphaFoldDB" id="A0A943EIS5"/>
<evidence type="ECO:0000256" key="5">
    <source>
        <dbReference type="ARBA" id="ARBA00023004"/>
    </source>
</evidence>
<evidence type="ECO:0000313" key="9">
    <source>
        <dbReference type="Proteomes" id="UP000751224"/>
    </source>
</evidence>
<organism evidence="8 9">
    <name type="scientific">Thomasclavelia spiroformis</name>
    <dbReference type="NCBI Taxonomy" id="29348"/>
    <lineage>
        <taxon>Bacteria</taxon>
        <taxon>Bacillati</taxon>
        <taxon>Bacillota</taxon>
        <taxon>Erysipelotrichia</taxon>
        <taxon>Erysipelotrichales</taxon>
        <taxon>Coprobacillaceae</taxon>
        <taxon>Thomasclavelia</taxon>
    </lineage>
</organism>
<dbReference type="GO" id="GO:0051539">
    <property type="term" value="F:4 iron, 4 sulfur cluster binding"/>
    <property type="evidence" value="ECO:0007669"/>
    <property type="project" value="UniProtKB-KW"/>
</dbReference>
<comment type="cofactor">
    <cofactor evidence="1">
        <name>[4Fe-4S] cluster</name>
        <dbReference type="ChEBI" id="CHEBI:49883"/>
    </cofactor>
</comment>
<dbReference type="Gene3D" id="3.20.20.70">
    <property type="entry name" value="Aldolase class I"/>
    <property type="match status" value="1"/>
</dbReference>
<keyword evidence="5" id="KW-0408">Iron</keyword>
<dbReference type="RefSeq" id="WP_303885624.1">
    <property type="nucleotide sequence ID" value="NZ_JAGZCC010000003.1"/>
</dbReference>
<dbReference type="SFLD" id="SFLDG01063">
    <property type="entry name" value="activating_enzymes__group_1"/>
    <property type="match status" value="1"/>
</dbReference>
<accession>A0A943EIS5</accession>
<dbReference type="SUPFAM" id="SSF102114">
    <property type="entry name" value="Radical SAM enzymes"/>
    <property type="match status" value="1"/>
</dbReference>
<protein>
    <recommendedName>
        <fullName evidence="7">Anaerobic ribonucleoside-triphosphate reductase-activating protein</fullName>
        <ecNumber evidence="7">1.97.1.-</ecNumber>
    </recommendedName>
</protein>
<evidence type="ECO:0000256" key="6">
    <source>
        <dbReference type="ARBA" id="ARBA00023014"/>
    </source>
</evidence>
<dbReference type="EMBL" id="JAGZCC010000003">
    <property type="protein sequence ID" value="MBS5587344.1"/>
    <property type="molecule type" value="Genomic_DNA"/>
</dbReference>
<dbReference type="InterPro" id="IPR013785">
    <property type="entry name" value="Aldolase_TIM"/>
</dbReference>